<dbReference type="GeneID" id="56136177"/>
<dbReference type="Proteomes" id="UP000320799">
    <property type="component" value="Segment"/>
</dbReference>
<dbReference type="InterPro" id="IPR032618">
    <property type="entry name" value="DUF4884"/>
</dbReference>
<feature type="region of interest" description="Disordered" evidence="1">
    <location>
        <begin position="71"/>
        <end position="94"/>
    </location>
</feature>
<accession>A0A514CT75</accession>
<dbReference type="RefSeq" id="YP_009903901.1">
    <property type="nucleotide sequence ID" value="NC_049849.1"/>
</dbReference>
<sequence length="94" mass="10286">MRIAVTPIALALAGCHQPIPQDETKAGSYTVQDLFTDKDGCTVRRYSMDTSPGMSNWRHYVVCPKHDSVTITQHTDQTGKSTTTSTTSIPTVTK</sequence>
<evidence type="ECO:0000256" key="1">
    <source>
        <dbReference type="SAM" id="MobiDB-lite"/>
    </source>
</evidence>
<dbReference type="Pfam" id="PF16225">
    <property type="entry name" value="DUF4884"/>
    <property type="match status" value="1"/>
</dbReference>
<feature type="compositionally biased region" description="Low complexity" evidence="1">
    <location>
        <begin position="72"/>
        <end position="94"/>
    </location>
</feature>
<dbReference type="PROSITE" id="PS51257">
    <property type="entry name" value="PROKAR_LIPOPROTEIN"/>
    <property type="match status" value="1"/>
</dbReference>
<dbReference type="KEGG" id="vg:56136177"/>
<evidence type="ECO:0000313" key="2">
    <source>
        <dbReference type="EMBL" id="QDH83664.1"/>
    </source>
</evidence>
<organism evidence="2 3">
    <name type="scientific">Achromobacter phage Motura</name>
    <dbReference type="NCBI Taxonomy" id="2591403"/>
    <lineage>
        <taxon>Viruses</taxon>
        <taxon>Duplodnaviria</taxon>
        <taxon>Heunggongvirae</taxon>
        <taxon>Uroviricota</taxon>
        <taxon>Caudoviricetes</taxon>
        <taxon>Moturavirus</taxon>
        <taxon>Moturavirus motura</taxon>
    </lineage>
</organism>
<name>A0A514CT75_9CAUD</name>
<protein>
    <recommendedName>
        <fullName evidence="4">Lipoprotein</fullName>
    </recommendedName>
</protein>
<proteinExistence type="predicted"/>
<evidence type="ECO:0000313" key="3">
    <source>
        <dbReference type="Proteomes" id="UP000320799"/>
    </source>
</evidence>
<dbReference type="EMBL" id="MN094788">
    <property type="protein sequence ID" value="QDH83664.1"/>
    <property type="molecule type" value="Genomic_DNA"/>
</dbReference>
<reference evidence="2 3" key="1">
    <citation type="submission" date="2019-06" db="EMBL/GenBank/DDBJ databases">
        <authorList>
            <person name="Kincaid V.D."/>
            <person name="Fuller A."/>
            <person name="Hodges K."/>
            <person name="Bansal M."/>
            <person name="Essig J."/>
            <person name="Johnson A."/>
        </authorList>
    </citation>
    <scope>NUCLEOTIDE SEQUENCE [LARGE SCALE GENOMIC DNA]</scope>
</reference>
<keyword evidence="3" id="KW-1185">Reference proteome</keyword>
<evidence type="ECO:0008006" key="4">
    <source>
        <dbReference type="Google" id="ProtNLM"/>
    </source>
</evidence>